<comment type="function">
    <text evidence="8">Catalyzes the conversion of UDP-glucose into UDP-glucuronate, one of the precursors of teichuronic acid.</text>
</comment>
<gene>
    <name evidence="14" type="ORF">CKY20_08580</name>
</gene>
<dbReference type="UniPathway" id="UPA00038">
    <property type="reaction ID" value="UER00491"/>
</dbReference>
<comment type="similarity">
    <text evidence="2 9">Belongs to the UDP-glucose/GDP-mannose dehydrogenase family.</text>
</comment>
<name>A0A3A1YF59_9FLAO</name>
<dbReference type="GO" id="GO:0051287">
    <property type="term" value="F:NAD binding"/>
    <property type="evidence" value="ECO:0007669"/>
    <property type="project" value="InterPro"/>
</dbReference>
<dbReference type="PIRSF" id="PIRSF500134">
    <property type="entry name" value="UDPglc_DH_bac"/>
    <property type="match status" value="1"/>
</dbReference>
<dbReference type="SUPFAM" id="SSF48179">
    <property type="entry name" value="6-phosphogluconate dehydrogenase C-terminal domain-like"/>
    <property type="match status" value="1"/>
</dbReference>
<feature type="binding site" evidence="12">
    <location>
        <position position="158"/>
    </location>
    <ligand>
        <name>NAD(+)</name>
        <dbReference type="ChEBI" id="CHEBI:57540"/>
    </ligand>
</feature>
<dbReference type="EMBL" id="NSDI01000008">
    <property type="protein sequence ID" value="RIY35909.1"/>
    <property type="molecule type" value="Genomic_DNA"/>
</dbReference>
<dbReference type="Pfam" id="PF03721">
    <property type="entry name" value="UDPG_MGDP_dh_N"/>
    <property type="match status" value="1"/>
</dbReference>
<dbReference type="InterPro" id="IPR028357">
    <property type="entry name" value="UDPglc_DH_bac"/>
</dbReference>
<evidence type="ECO:0000256" key="6">
    <source>
        <dbReference type="ARBA" id="ARBA00023027"/>
    </source>
</evidence>
<dbReference type="Gene3D" id="1.20.5.100">
    <property type="entry name" value="Cytochrome c1, transmembrane anchor, C-terminal"/>
    <property type="match status" value="1"/>
</dbReference>
<dbReference type="InterPro" id="IPR036220">
    <property type="entry name" value="UDP-Glc/GDP-Man_DH_C_sf"/>
</dbReference>
<protein>
    <recommendedName>
        <fullName evidence="4 9">UDP-glucose 6-dehydrogenase</fullName>
        <ecNumber evidence="3 9">1.1.1.22</ecNumber>
    </recommendedName>
</protein>
<evidence type="ECO:0000256" key="3">
    <source>
        <dbReference type="ARBA" id="ARBA00012954"/>
    </source>
</evidence>
<dbReference type="SUPFAM" id="SSF51735">
    <property type="entry name" value="NAD(P)-binding Rossmann-fold domains"/>
    <property type="match status" value="1"/>
</dbReference>
<dbReference type="InterPro" id="IPR001732">
    <property type="entry name" value="UDP-Glc/GDP-Man_DH_N"/>
</dbReference>
<dbReference type="InterPro" id="IPR036291">
    <property type="entry name" value="NAD(P)-bd_dom_sf"/>
</dbReference>
<dbReference type="PANTHER" id="PTHR43750:SF3">
    <property type="entry name" value="UDP-GLUCOSE 6-DEHYDROGENASE TUAD"/>
    <property type="match status" value="1"/>
</dbReference>
<organism evidence="14 15">
    <name type="scientific">Capnocytophaga canis</name>
    <dbReference type="NCBI Taxonomy" id="1848903"/>
    <lineage>
        <taxon>Bacteria</taxon>
        <taxon>Pseudomonadati</taxon>
        <taxon>Bacteroidota</taxon>
        <taxon>Flavobacteriia</taxon>
        <taxon>Flavobacteriales</taxon>
        <taxon>Flavobacteriaceae</taxon>
        <taxon>Capnocytophaga</taxon>
    </lineage>
</organism>
<evidence type="ECO:0000256" key="4">
    <source>
        <dbReference type="ARBA" id="ARBA00015132"/>
    </source>
</evidence>
<dbReference type="AlphaFoldDB" id="A0A3A1YF59"/>
<evidence type="ECO:0000256" key="8">
    <source>
        <dbReference type="ARBA" id="ARBA00053241"/>
    </source>
</evidence>
<dbReference type="PANTHER" id="PTHR43750">
    <property type="entry name" value="UDP-GLUCOSE 6-DEHYDROGENASE TUAD"/>
    <property type="match status" value="1"/>
</dbReference>
<feature type="binding site" evidence="11">
    <location>
        <begin position="155"/>
        <end position="158"/>
    </location>
    <ligand>
        <name>substrate</name>
    </ligand>
</feature>
<feature type="binding site" evidence="11">
    <location>
        <begin position="255"/>
        <end position="259"/>
    </location>
    <ligand>
        <name>substrate</name>
    </ligand>
</feature>
<comment type="caution">
    <text evidence="14">The sequence shown here is derived from an EMBL/GenBank/DDBJ whole genome shotgun (WGS) entry which is preliminary data.</text>
</comment>
<evidence type="ECO:0000259" key="13">
    <source>
        <dbReference type="SMART" id="SM00984"/>
    </source>
</evidence>
<dbReference type="Proteomes" id="UP000265497">
    <property type="component" value="Unassembled WGS sequence"/>
</dbReference>
<proteinExistence type="inferred from homology"/>
<comment type="catalytic activity">
    <reaction evidence="7 9">
        <text>UDP-alpha-D-glucose + 2 NAD(+) + H2O = UDP-alpha-D-glucuronate + 2 NADH + 3 H(+)</text>
        <dbReference type="Rhea" id="RHEA:23596"/>
        <dbReference type="ChEBI" id="CHEBI:15377"/>
        <dbReference type="ChEBI" id="CHEBI:15378"/>
        <dbReference type="ChEBI" id="CHEBI:57540"/>
        <dbReference type="ChEBI" id="CHEBI:57945"/>
        <dbReference type="ChEBI" id="CHEBI:58052"/>
        <dbReference type="ChEBI" id="CHEBI:58885"/>
        <dbReference type="EC" id="1.1.1.22"/>
    </reaction>
</comment>
<evidence type="ECO:0000256" key="5">
    <source>
        <dbReference type="ARBA" id="ARBA00023002"/>
    </source>
</evidence>
<dbReference type="EC" id="1.1.1.22" evidence="3 9"/>
<keyword evidence="6 9" id="KW-0520">NAD</keyword>
<feature type="binding site" evidence="11">
    <location>
        <position position="327"/>
    </location>
    <ligand>
        <name>substrate</name>
    </ligand>
</feature>
<evidence type="ECO:0000256" key="9">
    <source>
        <dbReference type="PIRNR" id="PIRNR000124"/>
    </source>
</evidence>
<feature type="binding site" evidence="12">
    <location>
        <position position="86"/>
    </location>
    <ligand>
        <name>NAD(+)</name>
        <dbReference type="ChEBI" id="CHEBI:57540"/>
    </ligand>
</feature>
<evidence type="ECO:0000256" key="12">
    <source>
        <dbReference type="PIRSR" id="PIRSR500134-3"/>
    </source>
</evidence>
<dbReference type="PIRSF" id="PIRSF000124">
    <property type="entry name" value="UDPglc_GDPman_dh"/>
    <property type="match status" value="1"/>
</dbReference>
<evidence type="ECO:0000256" key="10">
    <source>
        <dbReference type="PIRSR" id="PIRSR500134-1"/>
    </source>
</evidence>
<feature type="binding site" evidence="12">
    <location>
        <position position="35"/>
    </location>
    <ligand>
        <name>NAD(+)</name>
        <dbReference type="ChEBI" id="CHEBI:57540"/>
    </ligand>
</feature>
<reference evidence="14 15" key="1">
    <citation type="submission" date="2017-08" db="EMBL/GenBank/DDBJ databases">
        <title>Capnocytophaga canis 17-158 assembly.</title>
        <authorList>
            <person name="Gulvik C.A."/>
        </authorList>
    </citation>
    <scope>NUCLEOTIDE SEQUENCE [LARGE SCALE GENOMIC DNA]</scope>
    <source>
        <strain evidence="14 15">17-158</strain>
    </source>
</reference>
<dbReference type="GO" id="GO:0000271">
    <property type="term" value="P:polysaccharide biosynthetic process"/>
    <property type="evidence" value="ECO:0007669"/>
    <property type="project" value="InterPro"/>
</dbReference>
<feature type="binding site" evidence="11">
    <location>
        <position position="210"/>
    </location>
    <ligand>
        <name>substrate</name>
    </ligand>
</feature>
<feature type="binding site" evidence="12">
    <location>
        <position position="269"/>
    </location>
    <ligand>
        <name>NAD(+)</name>
        <dbReference type="ChEBI" id="CHEBI:57540"/>
    </ligand>
</feature>
<dbReference type="InterPro" id="IPR014026">
    <property type="entry name" value="UDP-Glc/GDP-Man_DH_dimer"/>
</dbReference>
<dbReference type="NCBIfam" id="TIGR03026">
    <property type="entry name" value="NDP-sugDHase"/>
    <property type="match status" value="1"/>
</dbReference>
<feature type="active site" description="Nucleophile" evidence="10">
    <location>
        <position position="266"/>
    </location>
</feature>
<comment type="pathway">
    <text evidence="1">Nucleotide-sugar biosynthesis; UDP-alpha-D-glucuronate biosynthesis; UDP-alpha-D-glucuronate from UDP-alpha-D-glucose: step 1/1.</text>
</comment>
<evidence type="ECO:0000313" key="14">
    <source>
        <dbReference type="EMBL" id="RIY35909.1"/>
    </source>
</evidence>
<evidence type="ECO:0000313" key="15">
    <source>
        <dbReference type="Proteomes" id="UP000265497"/>
    </source>
</evidence>
<evidence type="ECO:0000256" key="2">
    <source>
        <dbReference type="ARBA" id="ARBA00006601"/>
    </source>
</evidence>
<dbReference type="FunFam" id="1.20.5.100:FF:000001">
    <property type="entry name" value="UDP-glucose 6-dehydrogenase"/>
    <property type="match status" value="1"/>
</dbReference>
<keyword evidence="5 9" id="KW-0560">Oxidoreductase</keyword>
<feature type="binding site" evidence="12">
    <location>
        <position position="334"/>
    </location>
    <ligand>
        <name>NAD(+)</name>
        <dbReference type="ChEBI" id="CHEBI:57540"/>
    </ligand>
</feature>
<evidence type="ECO:0000256" key="1">
    <source>
        <dbReference type="ARBA" id="ARBA00004701"/>
    </source>
</evidence>
<feature type="binding site" evidence="11">
    <location>
        <position position="263"/>
    </location>
    <ligand>
        <name>substrate</name>
    </ligand>
</feature>
<feature type="binding site" evidence="12">
    <location>
        <position position="121"/>
    </location>
    <ligand>
        <name>NAD(+)</name>
        <dbReference type="ChEBI" id="CHEBI:57540"/>
    </ligand>
</feature>
<dbReference type="InterPro" id="IPR014027">
    <property type="entry name" value="UDP-Glc/GDP-Man_DH_C"/>
</dbReference>
<dbReference type="SMART" id="SM00984">
    <property type="entry name" value="UDPG_MGDP_dh_C"/>
    <property type="match status" value="1"/>
</dbReference>
<dbReference type="InterPro" id="IPR008927">
    <property type="entry name" value="6-PGluconate_DH-like_C_sf"/>
</dbReference>
<accession>A0A3A1YF59</accession>
<dbReference type="InterPro" id="IPR017476">
    <property type="entry name" value="UDP-Glc/GDP-Man"/>
</dbReference>
<dbReference type="Pfam" id="PF03720">
    <property type="entry name" value="UDPG_MGDP_dh_C"/>
    <property type="match status" value="1"/>
</dbReference>
<feature type="domain" description="UDP-glucose/GDP-mannose dehydrogenase C-terminal" evidence="13">
    <location>
        <begin position="320"/>
        <end position="424"/>
    </location>
</feature>
<evidence type="ECO:0000256" key="7">
    <source>
        <dbReference type="ARBA" id="ARBA00047473"/>
    </source>
</evidence>
<dbReference type="Pfam" id="PF00984">
    <property type="entry name" value="UDPG_MGDP_dh"/>
    <property type="match status" value="1"/>
</dbReference>
<dbReference type="RefSeq" id="WP_119652860.1">
    <property type="nucleotide sequence ID" value="NZ_NSDI01000008.1"/>
</dbReference>
<evidence type="ECO:0000256" key="11">
    <source>
        <dbReference type="PIRSR" id="PIRSR500134-2"/>
    </source>
</evidence>
<feature type="binding site" evidence="12">
    <location>
        <position position="30"/>
    </location>
    <ligand>
        <name>NAD(+)</name>
        <dbReference type="ChEBI" id="CHEBI:57540"/>
    </ligand>
</feature>
<dbReference type="SUPFAM" id="SSF52413">
    <property type="entry name" value="UDP-glucose/GDP-mannose dehydrogenase C-terminal domain"/>
    <property type="match status" value="1"/>
</dbReference>
<dbReference type="GO" id="GO:0006065">
    <property type="term" value="P:UDP-glucuronate biosynthetic process"/>
    <property type="evidence" value="ECO:0007669"/>
    <property type="project" value="UniProtKB-UniPathway"/>
</dbReference>
<dbReference type="Gene3D" id="3.40.50.720">
    <property type="entry name" value="NAD(P)-binding Rossmann-like Domain"/>
    <property type="match status" value="2"/>
</dbReference>
<dbReference type="GO" id="GO:0003979">
    <property type="term" value="F:UDP-glucose 6-dehydrogenase activity"/>
    <property type="evidence" value="ECO:0007669"/>
    <property type="project" value="UniProtKB-EC"/>
</dbReference>
<sequence length="440" mass="48932">MKIVVIGTGYVGLVSGTCFAEMGNTVTCVDVNAEKIEKLKKGIIPIYEPGLETMVLDNIANKNLFFTTDLSQAIADAEIAFIAVGTPMGDDGSADLQYVLSVAKSIGQTMQGELIVVDKSTVPVGTADKVKATIETELNKRGVNFEFHVVSNPEFLKEGKAIQDFMKPDRVVIGSDSQYAMDKMKTLYTPFFMQHDRFIGMDIRSAEMTKYAANAMLATKISFMNEIANICERVGADVNKVRIGIGSDNRIGYSFIYPGCGYGGSCFPKDVLALKKLAEEVEYNAELIQSVDNVNNRQKVVIAEKIIKKYGENLSGKAFAIWGLAFKPETDDMREAPAIYVIKELVKRGAKIQAYDPKAIHEAKIFYLKDIDIQYVESKYEALKGADAMILLTEWKEFRVPDFEEIAKLLKEKVIFDGRNQYNSFDLPSKGFEYIQIGVK</sequence>